<name>A0A1M6MUU1_9CLOT</name>
<accession>A0A1M6MUU1</accession>
<organism evidence="1 2">
    <name type="scientific">Hathewaya proteolytica DSM 3090</name>
    <dbReference type="NCBI Taxonomy" id="1121331"/>
    <lineage>
        <taxon>Bacteria</taxon>
        <taxon>Bacillati</taxon>
        <taxon>Bacillota</taxon>
        <taxon>Clostridia</taxon>
        <taxon>Eubacteriales</taxon>
        <taxon>Clostridiaceae</taxon>
        <taxon>Hathewaya</taxon>
    </lineage>
</organism>
<evidence type="ECO:0000313" key="2">
    <source>
        <dbReference type="Proteomes" id="UP000183952"/>
    </source>
</evidence>
<keyword evidence="2" id="KW-1185">Reference proteome</keyword>
<dbReference type="STRING" id="1121331.SAMN02745248_01183"/>
<sequence length="175" mass="20724">MTLEINFKKYIEEIELIDAQNRVECDLYSIIAYIIRASKQGVNISLRDVSTRRGTEFSKRFIGDSRFPDFVIRAREMSNDAKVLGAMEVKYVTEDLDLEKHLEQLSGNINSYKQVIYTNGLVWRFYKLDKYKKDEQPVWEFRLAEERKGRIEWGGGDEWNKLLKKLDDIDWIGQK</sequence>
<gene>
    <name evidence="1" type="ORF">SAMN02745248_01183</name>
</gene>
<dbReference type="OrthoDB" id="2047881at2"/>
<evidence type="ECO:0000313" key="1">
    <source>
        <dbReference type="EMBL" id="SHJ87278.1"/>
    </source>
</evidence>
<evidence type="ECO:0008006" key="3">
    <source>
        <dbReference type="Google" id="ProtNLM"/>
    </source>
</evidence>
<protein>
    <recommendedName>
        <fullName evidence="3">Type I restriction enzyme R protein N terminus (HSDR_N)</fullName>
    </recommendedName>
</protein>
<dbReference type="EMBL" id="FRAD01000008">
    <property type="protein sequence ID" value="SHJ87278.1"/>
    <property type="molecule type" value="Genomic_DNA"/>
</dbReference>
<dbReference type="RefSeq" id="WP_072903197.1">
    <property type="nucleotide sequence ID" value="NZ_FRAD01000008.1"/>
</dbReference>
<proteinExistence type="predicted"/>
<dbReference type="AlphaFoldDB" id="A0A1M6MUU1"/>
<dbReference type="Proteomes" id="UP000183952">
    <property type="component" value="Unassembled WGS sequence"/>
</dbReference>
<reference evidence="1 2" key="1">
    <citation type="submission" date="2016-11" db="EMBL/GenBank/DDBJ databases">
        <authorList>
            <person name="Jaros S."/>
            <person name="Januszkiewicz K."/>
            <person name="Wedrychowicz H."/>
        </authorList>
    </citation>
    <scope>NUCLEOTIDE SEQUENCE [LARGE SCALE GENOMIC DNA]</scope>
    <source>
        <strain evidence="1 2">DSM 3090</strain>
    </source>
</reference>